<feature type="region of interest" description="Disordered" evidence="5">
    <location>
        <begin position="26"/>
        <end position="57"/>
    </location>
</feature>
<dbReference type="InterPro" id="IPR038881">
    <property type="entry name" value="Yae1-like"/>
</dbReference>
<evidence type="ECO:0000256" key="1">
    <source>
        <dbReference type="ARBA" id="ARBA00004123"/>
    </source>
</evidence>
<keyword evidence="8" id="KW-1185">Reference proteome</keyword>
<dbReference type="PANTHER" id="PTHR18829:SF0">
    <property type="entry name" value="PROTEIN YAE1 HOMOLOG"/>
    <property type="match status" value="1"/>
</dbReference>
<dbReference type="GO" id="GO:0005634">
    <property type="term" value="C:nucleus"/>
    <property type="evidence" value="ECO:0007669"/>
    <property type="project" value="UniProtKB-SubCell"/>
</dbReference>
<dbReference type="Proteomes" id="UP000324705">
    <property type="component" value="Chromosome 4A"/>
</dbReference>
<protein>
    <recommendedName>
        <fullName evidence="6">Essential protein Yae1 N-terminal domain-containing protein</fullName>
    </recommendedName>
</protein>
<organism evidence="7 8">
    <name type="scientific">Triticum turgidum subsp. durum</name>
    <name type="common">Durum wheat</name>
    <name type="synonym">Triticum durum</name>
    <dbReference type="NCBI Taxonomy" id="4567"/>
    <lineage>
        <taxon>Eukaryota</taxon>
        <taxon>Viridiplantae</taxon>
        <taxon>Streptophyta</taxon>
        <taxon>Embryophyta</taxon>
        <taxon>Tracheophyta</taxon>
        <taxon>Spermatophyta</taxon>
        <taxon>Magnoliopsida</taxon>
        <taxon>Liliopsida</taxon>
        <taxon>Poales</taxon>
        <taxon>Poaceae</taxon>
        <taxon>BOP clade</taxon>
        <taxon>Pooideae</taxon>
        <taxon>Triticodae</taxon>
        <taxon>Triticeae</taxon>
        <taxon>Triticinae</taxon>
        <taxon>Triticum</taxon>
    </lineage>
</organism>
<reference evidence="7 8" key="1">
    <citation type="submission" date="2017-09" db="EMBL/GenBank/DDBJ databases">
        <authorList>
            <consortium name="International Durum Wheat Genome Sequencing Consortium (IDWGSC)"/>
            <person name="Milanesi L."/>
        </authorList>
    </citation>
    <scope>NUCLEOTIDE SEQUENCE [LARGE SCALE GENOMIC DNA]</scope>
    <source>
        <strain evidence="8">cv. Svevo</strain>
    </source>
</reference>
<keyword evidence="4" id="KW-0539">Nucleus</keyword>
<evidence type="ECO:0000313" key="7">
    <source>
        <dbReference type="EMBL" id="VAH98954.1"/>
    </source>
</evidence>
<dbReference type="InterPro" id="IPR019191">
    <property type="entry name" value="Essential_protein_Yae1_N"/>
</dbReference>
<evidence type="ECO:0000256" key="2">
    <source>
        <dbReference type="ARBA" id="ARBA00004496"/>
    </source>
</evidence>
<evidence type="ECO:0000256" key="3">
    <source>
        <dbReference type="ARBA" id="ARBA00022490"/>
    </source>
</evidence>
<dbReference type="GO" id="GO:0005737">
    <property type="term" value="C:cytoplasm"/>
    <property type="evidence" value="ECO:0007669"/>
    <property type="project" value="UniProtKB-SubCell"/>
</dbReference>
<accession>A0A9R0SP33</accession>
<dbReference type="OMA" id="QCIALIS"/>
<evidence type="ECO:0000256" key="5">
    <source>
        <dbReference type="SAM" id="MobiDB-lite"/>
    </source>
</evidence>
<dbReference type="AlphaFoldDB" id="A0A9R0SP33"/>
<name>A0A9R0SP33_TRITD</name>
<comment type="subcellular location">
    <subcellularLocation>
        <location evidence="2">Cytoplasm</location>
    </subcellularLocation>
    <subcellularLocation>
        <location evidence="1">Nucleus</location>
    </subcellularLocation>
</comment>
<dbReference type="EMBL" id="LT934117">
    <property type="protein sequence ID" value="VAH98954.1"/>
    <property type="molecule type" value="Genomic_DNA"/>
</dbReference>
<evidence type="ECO:0000313" key="8">
    <source>
        <dbReference type="Proteomes" id="UP000324705"/>
    </source>
</evidence>
<gene>
    <name evidence="7" type="ORF">TRITD_4Av1G250020</name>
</gene>
<proteinExistence type="predicted"/>
<evidence type="ECO:0000256" key="4">
    <source>
        <dbReference type="ARBA" id="ARBA00023242"/>
    </source>
</evidence>
<evidence type="ECO:0000259" key="6">
    <source>
        <dbReference type="Pfam" id="PF09811"/>
    </source>
</evidence>
<dbReference type="Gramene" id="TRITD4Av1G250020.2">
    <property type="protein sequence ID" value="TRITD4Av1G250020.2"/>
    <property type="gene ID" value="TRITD4Av1G250020"/>
</dbReference>
<sequence>MEAAAVLHPVGGHARAAERWEAPASTVHCGNGEDAAADDDSWCDASDSPGHDSSLHREWTHRQDQFHKMGYRDGITEGQKDVAQEGFNLGHRQSAHVGYKWGLVRGITSALASLHDSLKEKLMRDAQRRGKLEDLHNFVLEISAQGALQLFHESTLQDNRRPEESMLQTITKDLLLLLHECPDVHVSEELKRVP</sequence>
<dbReference type="Pfam" id="PF09811">
    <property type="entry name" value="Yae1_N"/>
    <property type="match status" value="1"/>
</dbReference>
<feature type="domain" description="Essential protein Yae1 N-terminal" evidence="6">
    <location>
        <begin position="70"/>
        <end position="107"/>
    </location>
</feature>
<dbReference type="PANTHER" id="PTHR18829">
    <property type="entry name" value="PROTEIN YAE1 HOMOLOG"/>
    <property type="match status" value="1"/>
</dbReference>
<keyword evidence="3" id="KW-0963">Cytoplasm</keyword>